<feature type="transmembrane region" description="Helical" evidence="10">
    <location>
        <begin position="146"/>
        <end position="166"/>
    </location>
</feature>
<dbReference type="Pfam" id="PF01151">
    <property type="entry name" value="ELO"/>
    <property type="match status" value="1"/>
</dbReference>
<dbReference type="PANTHER" id="PTHR11157:SF12">
    <property type="entry name" value="ELONGATION OF VERY LONG CHAIN FATTY ACIDS PROTEIN 4"/>
    <property type="match status" value="1"/>
</dbReference>
<evidence type="ECO:0000256" key="3">
    <source>
        <dbReference type="ARBA" id="ARBA00022679"/>
    </source>
</evidence>
<protein>
    <recommendedName>
        <fullName evidence="10">Elongation of very long chain fatty acids protein</fullName>
        <ecNumber evidence="10">2.3.1.199</ecNumber>
    </recommendedName>
    <alternativeName>
        <fullName evidence="10">Very-long-chain 3-oxoacyl-CoA synthase</fullName>
    </alternativeName>
</protein>
<dbReference type="RefSeq" id="XP_011500672.1">
    <property type="nucleotide sequence ID" value="XM_011502370.1"/>
</dbReference>
<dbReference type="AlphaFoldDB" id="A0AAJ7DY35"/>
<keyword evidence="8 10" id="KW-0472">Membrane</keyword>
<evidence type="ECO:0000256" key="1">
    <source>
        <dbReference type="ARBA" id="ARBA00004141"/>
    </source>
</evidence>
<organism evidence="11 12">
    <name type="scientific">Ceratosolen solmsi marchali</name>
    <dbReference type="NCBI Taxonomy" id="326594"/>
    <lineage>
        <taxon>Eukaryota</taxon>
        <taxon>Metazoa</taxon>
        <taxon>Ecdysozoa</taxon>
        <taxon>Arthropoda</taxon>
        <taxon>Hexapoda</taxon>
        <taxon>Insecta</taxon>
        <taxon>Pterygota</taxon>
        <taxon>Neoptera</taxon>
        <taxon>Endopterygota</taxon>
        <taxon>Hymenoptera</taxon>
        <taxon>Apocrita</taxon>
        <taxon>Proctotrupomorpha</taxon>
        <taxon>Chalcidoidea</taxon>
        <taxon>Agaonidae</taxon>
        <taxon>Agaoninae</taxon>
        <taxon>Ceratosolen</taxon>
    </lineage>
</organism>
<name>A0AAJ7DY35_9HYME</name>
<dbReference type="PROSITE" id="PS01188">
    <property type="entry name" value="ELO"/>
    <property type="match status" value="1"/>
</dbReference>
<keyword evidence="3 10" id="KW-0808">Transferase</keyword>
<keyword evidence="6 10" id="KW-1133">Transmembrane helix</keyword>
<dbReference type="GO" id="GO:0030148">
    <property type="term" value="P:sphingolipid biosynthetic process"/>
    <property type="evidence" value="ECO:0007669"/>
    <property type="project" value="TreeGrafter"/>
</dbReference>
<proteinExistence type="inferred from homology"/>
<sequence length="387" mass="44178">MRGESHSVVKVAAAFASGSPELRGCVSPAWRNSGFLSCRSLSFTGARNTRCDKITERVISLLPGLDSAKHRRRAMASLINTTTTLINDAYDYYLWTLSLADERTRGWLFVDSPKPTLLYTLLYLFIVWSGPKIMKQRKAFKLTWALVPYNLAMALLNAYIAIELFVASTKLRYSYVCQPIRHISRPEELQIANAVWWYYFSKLLEFCDTFFFILRKKDNQLSFLHVYHHSTMFSLWWIGIKWVPSGSTFLPAMVNSFIHVLMYSYYGLAALGPSVTKYLWWKKYLTILQLIQFTTALILGINGIKSGCDFPLWMQYALVIYMISFIVLFGNFYAKAYIAKGKQAYAAKLERRRLAETKTAGKEVNGNVALINGLGNAHTNGVSKKLQ</sequence>
<dbReference type="InterPro" id="IPR030457">
    <property type="entry name" value="ELO_CS"/>
</dbReference>
<feature type="transmembrane region" description="Helical" evidence="10">
    <location>
        <begin position="313"/>
        <end position="334"/>
    </location>
</feature>
<comment type="similarity">
    <text evidence="10">Belongs to the ELO family.</text>
</comment>
<dbReference type="PANTHER" id="PTHR11157">
    <property type="entry name" value="FATTY ACID ACYL TRANSFERASE-RELATED"/>
    <property type="match status" value="1"/>
</dbReference>
<comment type="subcellular location">
    <subcellularLocation>
        <location evidence="1">Membrane</location>
        <topology evidence="1">Multi-pass membrane protein</topology>
    </subcellularLocation>
</comment>
<accession>A0AAJ7DY35</accession>
<feature type="transmembrane region" description="Helical" evidence="10">
    <location>
        <begin position="249"/>
        <end position="272"/>
    </location>
</feature>
<dbReference type="Proteomes" id="UP000695007">
    <property type="component" value="Unplaced"/>
</dbReference>
<dbReference type="GO" id="GO:0042761">
    <property type="term" value="P:very long-chain fatty acid biosynthetic process"/>
    <property type="evidence" value="ECO:0007669"/>
    <property type="project" value="TreeGrafter"/>
</dbReference>
<dbReference type="GO" id="GO:0034626">
    <property type="term" value="P:fatty acid elongation, polyunsaturated fatty acid"/>
    <property type="evidence" value="ECO:0007669"/>
    <property type="project" value="TreeGrafter"/>
</dbReference>
<reference evidence="12" key="1">
    <citation type="submission" date="2025-08" db="UniProtKB">
        <authorList>
            <consortium name="RefSeq"/>
        </authorList>
    </citation>
    <scope>IDENTIFICATION</scope>
</reference>
<feature type="transmembrane region" description="Helical" evidence="10">
    <location>
        <begin position="196"/>
        <end position="214"/>
    </location>
</feature>
<evidence type="ECO:0000256" key="6">
    <source>
        <dbReference type="ARBA" id="ARBA00022989"/>
    </source>
</evidence>
<dbReference type="GeneID" id="105364454"/>
<feature type="transmembrane region" description="Helical" evidence="10">
    <location>
        <begin position="284"/>
        <end position="301"/>
    </location>
</feature>
<keyword evidence="4 10" id="KW-0812">Transmembrane</keyword>
<comment type="catalytic activity">
    <reaction evidence="10">
        <text>a very-long-chain acyl-CoA + malonyl-CoA + H(+) = a very-long-chain 3-oxoacyl-CoA + CO2 + CoA</text>
        <dbReference type="Rhea" id="RHEA:32727"/>
        <dbReference type="ChEBI" id="CHEBI:15378"/>
        <dbReference type="ChEBI" id="CHEBI:16526"/>
        <dbReference type="ChEBI" id="CHEBI:57287"/>
        <dbReference type="ChEBI" id="CHEBI:57384"/>
        <dbReference type="ChEBI" id="CHEBI:90725"/>
        <dbReference type="ChEBI" id="CHEBI:90736"/>
        <dbReference type="EC" id="2.3.1.199"/>
    </reaction>
</comment>
<keyword evidence="9 10" id="KW-0275">Fatty acid biosynthesis</keyword>
<evidence type="ECO:0000313" key="12">
    <source>
        <dbReference type="RefSeq" id="XP_011500672.1"/>
    </source>
</evidence>
<evidence type="ECO:0000256" key="4">
    <source>
        <dbReference type="ARBA" id="ARBA00022692"/>
    </source>
</evidence>
<evidence type="ECO:0000256" key="2">
    <source>
        <dbReference type="ARBA" id="ARBA00022516"/>
    </source>
</evidence>
<keyword evidence="2 10" id="KW-0444">Lipid biosynthesis</keyword>
<keyword evidence="11" id="KW-1185">Reference proteome</keyword>
<dbReference type="GO" id="GO:0034625">
    <property type="term" value="P:fatty acid elongation, monounsaturated fatty acid"/>
    <property type="evidence" value="ECO:0007669"/>
    <property type="project" value="TreeGrafter"/>
</dbReference>
<keyword evidence="5 10" id="KW-0276">Fatty acid metabolism</keyword>
<evidence type="ECO:0000256" key="8">
    <source>
        <dbReference type="ARBA" id="ARBA00023136"/>
    </source>
</evidence>
<dbReference type="GO" id="GO:0005789">
    <property type="term" value="C:endoplasmic reticulum membrane"/>
    <property type="evidence" value="ECO:0007669"/>
    <property type="project" value="TreeGrafter"/>
</dbReference>
<dbReference type="GO" id="GO:0009922">
    <property type="term" value="F:fatty acid elongase activity"/>
    <property type="evidence" value="ECO:0007669"/>
    <property type="project" value="UniProtKB-EC"/>
</dbReference>
<dbReference type="KEGG" id="csol:105364454"/>
<feature type="transmembrane region" description="Helical" evidence="10">
    <location>
        <begin position="226"/>
        <end position="243"/>
    </location>
</feature>
<dbReference type="EC" id="2.3.1.199" evidence="10"/>
<evidence type="ECO:0000256" key="10">
    <source>
        <dbReference type="RuleBase" id="RU361115"/>
    </source>
</evidence>
<evidence type="ECO:0000256" key="9">
    <source>
        <dbReference type="ARBA" id="ARBA00023160"/>
    </source>
</evidence>
<gene>
    <name evidence="12" type="primary">LOC105364454</name>
</gene>
<dbReference type="InterPro" id="IPR002076">
    <property type="entry name" value="ELO_fam"/>
</dbReference>
<evidence type="ECO:0000256" key="7">
    <source>
        <dbReference type="ARBA" id="ARBA00023098"/>
    </source>
</evidence>
<evidence type="ECO:0000256" key="5">
    <source>
        <dbReference type="ARBA" id="ARBA00022832"/>
    </source>
</evidence>
<dbReference type="GO" id="GO:0019367">
    <property type="term" value="P:fatty acid elongation, saturated fatty acid"/>
    <property type="evidence" value="ECO:0007669"/>
    <property type="project" value="TreeGrafter"/>
</dbReference>
<evidence type="ECO:0000313" key="11">
    <source>
        <dbReference type="Proteomes" id="UP000695007"/>
    </source>
</evidence>
<keyword evidence="7 10" id="KW-0443">Lipid metabolism</keyword>